<name>A0AAW1ZPE9_CULAL</name>
<comment type="caution">
    <text evidence="1">The sequence shown here is derived from an EMBL/GenBank/DDBJ whole genome shotgun (WGS) entry which is preliminary data.</text>
</comment>
<feature type="non-terminal residue" evidence="1">
    <location>
        <position position="63"/>
    </location>
</feature>
<evidence type="ECO:0000313" key="1">
    <source>
        <dbReference type="EMBL" id="KAK9963272.1"/>
    </source>
</evidence>
<dbReference type="EMBL" id="JAWDJR010000014">
    <property type="protein sequence ID" value="KAK9963272.1"/>
    <property type="molecule type" value="Genomic_DNA"/>
</dbReference>
<dbReference type="Proteomes" id="UP001479290">
    <property type="component" value="Unassembled WGS sequence"/>
</dbReference>
<evidence type="ECO:0000313" key="2">
    <source>
        <dbReference type="Proteomes" id="UP001479290"/>
    </source>
</evidence>
<sequence>MESRTAISGVPIHGFEFHSKREQDSDLAHIVTGKVPYCLSLLGAPPPLHTVLARAPPLPAGQQ</sequence>
<reference evidence="1 2" key="1">
    <citation type="submission" date="2024-05" db="EMBL/GenBank/DDBJ databases">
        <title>A high-quality chromosomal-level genome assembly of Topmouth culter (Culter alburnus).</title>
        <authorList>
            <person name="Zhao H."/>
        </authorList>
    </citation>
    <scope>NUCLEOTIDE SEQUENCE [LARGE SCALE GENOMIC DNA]</scope>
    <source>
        <strain evidence="1">CATC2023</strain>
        <tissue evidence="1">Muscle</tissue>
    </source>
</reference>
<keyword evidence="2" id="KW-1185">Reference proteome</keyword>
<organism evidence="1 2">
    <name type="scientific">Culter alburnus</name>
    <name type="common">Topmouth culter</name>
    <dbReference type="NCBI Taxonomy" id="194366"/>
    <lineage>
        <taxon>Eukaryota</taxon>
        <taxon>Metazoa</taxon>
        <taxon>Chordata</taxon>
        <taxon>Craniata</taxon>
        <taxon>Vertebrata</taxon>
        <taxon>Euteleostomi</taxon>
        <taxon>Actinopterygii</taxon>
        <taxon>Neopterygii</taxon>
        <taxon>Teleostei</taxon>
        <taxon>Ostariophysi</taxon>
        <taxon>Cypriniformes</taxon>
        <taxon>Xenocyprididae</taxon>
        <taxon>Xenocypridinae</taxon>
        <taxon>Culter</taxon>
    </lineage>
</organism>
<dbReference type="AlphaFoldDB" id="A0AAW1ZPE9"/>
<proteinExistence type="predicted"/>
<protein>
    <submittedName>
        <fullName evidence="1">Uncharacterized protein</fullName>
    </submittedName>
</protein>
<accession>A0AAW1ZPE9</accession>
<gene>
    <name evidence="1" type="ORF">ABG768_006471</name>
</gene>